<evidence type="ECO:0000313" key="1">
    <source>
        <dbReference type="EMBL" id="GLT17894.1"/>
    </source>
</evidence>
<proteinExistence type="predicted"/>
<keyword evidence="2" id="KW-1185">Reference proteome</keyword>
<organism evidence="1 2">
    <name type="scientific">Vibrio zhanjiangensis</name>
    <dbReference type="NCBI Taxonomy" id="1046128"/>
    <lineage>
        <taxon>Bacteria</taxon>
        <taxon>Pseudomonadati</taxon>
        <taxon>Pseudomonadota</taxon>
        <taxon>Gammaproteobacteria</taxon>
        <taxon>Vibrionales</taxon>
        <taxon>Vibrionaceae</taxon>
        <taxon>Vibrio</taxon>
    </lineage>
</organism>
<dbReference type="Pfam" id="PF04351">
    <property type="entry name" value="PilP"/>
    <property type="match status" value="1"/>
</dbReference>
<evidence type="ECO:0000313" key="2">
    <source>
        <dbReference type="Proteomes" id="UP001157138"/>
    </source>
</evidence>
<dbReference type="EMBL" id="BSPW01000028">
    <property type="protein sequence ID" value="GLT17894.1"/>
    <property type="molecule type" value="Genomic_DNA"/>
</dbReference>
<protein>
    <recommendedName>
        <fullName evidence="3">Pilus assembly protein PilP</fullName>
    </recommendedName>
</protein>
<dbReference type="Gene3D" id="2.30.30.830">
    <property type="match status" value="1"/>
</dbReference>
<gene>
    <name evidence="1" type="ORF">GCM10007938_16720</name>
</gene>
<evidence type="ECO:0008006" key="3">
    <source>
        <dbReference type="Google" id="ProtNLM"/>
    </source>
</evidence>
<dbReference type="RefSeq" id="WP_284191794.1">
    <property type="nucleotide sequence ID" value="NZ_BSPW01000028.1"/>
</dbReference>
<dbReference type="PROSITE" id="PS51257">
    <property type="entry name" value="PROKAR_LIPOPROTEIN"/>
    <property type="match status" value="1"/>
</dbReference>
<dbReference type="Proteomes" id="UP001157138">
    <property type="component" value="Unassembled WGS sequence"/>
</dbReference>
<dbReference type="InterPro" id="IPR007446">
    <property type="entry name" value="PilP"/>
</dbReference>
<sequence length="170" mass="19006">MQVKVMALICGFLFGCRANQGPLPIENNRGSRPHIEIEADTVDLTYRYSPSVFESKLDLKRDPFSFPALFSQMRSPETPCDSLSNPSRVSTINFPIESLRLAGVIHRQTDYVALIELPDGRVNKGLVGQEIGLEKGRITNITPEELSIGFWIADEQECRLVKNTILAISQ</sequence>
<reference evidence="2" key="1">
    <citation type="journal article" date="2019" name="Int. J. Syst. Evol. Microbiol.">
        <title>The Global Catalogue of Microorganisms (GCM) 10K type strain sequencing project: providing services to taxonomists for standard genome sequencing and annotation.</title>
        <authorList>
            <consortium name="The Broad Institute Genomics Platform"/>
            <consortium name="The Broad Institute Genome Sequencing Center for Infectious Disease"/>
            <person name="Wu L."/>
            <person name="Ma J."/>
        </authorList>
    </citation>
    <scope>NUCLEOTIDE SEQUENCE [LARGE SCALE GENOMIC DNA]</scope>
    <source>
        <strain evidence="2">NBRC 108723</strain>
    </source>
</reference>
<name>A0ABQ6EY32_9VIBR</name>
<comment type="caution">
    <text evidence="1">The sequence shown here is derived from an EMBL/GenBank/DDBJ whole genome shotgun (WGS) entry which is preliminary data.</text>
</comment>
<accession>A0ABQ6EY32</accession>